<dbReference type="EMBL" id="BOOQ01000054">
    <property type="protein sequence ID" value="GII50642.1"/>
    <property type="molecule type" value="Genomic_DNA"/>
</dbReference>
<evidence type="ECO:0000313" key="2">
    <source>
        <dbReference type="Proteomes" id="UP000644610"/>
    </source>
</evidence>
<gene>
    <name evidence="1" type="ORF">Psi02_70660</name>
</gene>
<organism evidence="1 2">
    <name type="scientific">Planotetraspora silvatica</name>
    <dbReference type="NCBI Taxonomy" id="234614"/>
    <lineage>
        <taxon>Bacteria</taxon>
        <taxon>Bacillati</taxon>
        <taxon>Actinomycetota</taxon>
        <taxon>Actinomycetes</taxon>
        <taxon>Streptosporangiales</taxon>
        <taxon>Streptosporangiaceae</taxon>
        <taxon>Planotetraspora</taxon>
    </lineage>
</organism>
<comment type="caution">
    <text evidence="1">The sequence shown here is derived from an EMBL/GenBank/DDBJ whole genome shotgun (WGS) entry which is preliminary data.</text>
</comment>
<name>A0A8J3USR4_9ACTN</name>
<dbReference type="RefSeq" id="WP_203980132.1">
    <property type="nucleotide sequence ID" value="NZ_BAAAKY010000017.1"/>
</dbReference>
<protein>
    <submittedName>
        <fullName evidence="1">Uncharacterized protein</fullName>
    </submittedName>
</protein>
<dbReference type="AlphaFoldDB" id="A0A8J3USR4"/>
<dbReference type="Proteomes" id="UP000644610">
    <property type="component" value="Unassembled WGS sequence"/>
</dbReference>
<sequence length="89" mass="9289">MKAIPVYPGKVDSARITDVPRPTVTDVPDGRGVLGRVLRVGLDGTDKEINAPPDGSACCCPTEHAAKLSGPSGIHRDALAGLDWVGFPR</sequence>
<evidence type="ECO:0000313" key="1">
    <source>
        <dbReference type="EMBL" id="GII50642.1"/>
    </source>
</evidence>
<reference evidence="1" key="1">
    <citation type="submission" date="2021-01" db="EMBL/GenBank/DDBJ databases">
        <title>Whole genome shotgun sequence of Planotetraspora silvatica NBRC 100141.</title>
        <authorList>
            <person name="Komaki H."/>
            <person name="Tamura T."/>
        </authorList>
    </citation>
    <scope>NUCLEOTIDE SEQUENCE</scope>
    <source>
        <strain evidence="1">NBRC 100141</strain>
    </source>
</reference>
<proteinExistence type="predicted"/>
<accession>A0A8J3USR4</accession>
<keyword evidence="2" id="KW-1185">Reference proteome</keyword>